<evidence type="ECO:0000256" key="1">
    <source>
        <dbReference type="ARBA" id="ARBA00004496"/>
    </source>
</evidence>
<comment type="similarity">
    <text evidence="7">Belongs to the gmhB family.</text>
</comment>
<evidence type="ECO:0000256" key="10">
    <source>
        <dbReference type="PIRSR" id="PIRSR004682-4"/>
    </source>
</evidence>
<feature type="binding site" evidence="10">
    <location>
        <position position="97"/>
    </location>
    <ligand>
        <name>Zn(2+)</name>
        <dbReference type="ChEBI" id="CHEBI:29105"/>
    </ligand>
</feature>
<feature type="binding site" evidence="10">
    <location>
        <position position="10"/>
    </location>
    <ligand>
        <name>Mg(2+)</name>
        <dbReference type="ChEBI" id="CHEBI:18420"/>
    </ligand>
</feature>
<feature type="active site" description="Proton donor" evidence="8">
    <location>
        <position position="10"/>
    </location>
</feature>
<feature type="binding site" evidence="10">
    <location>
        <position position="112"/>
    </location>
    <ligand>
        <name>Zn(2+)</name>
        <dbReference type="ChEBI" id="CHEBI:29105"/>
    </ligand>
</feature>
<feature type="active site" description="Nucleophile" evidence="8">
    <location>
        <position position="8"/>
    </location>
</feature>
<feature type="site" description="Stabilizes the phosphoryl group" evidence="9">
    <location>
        <position position="56"/>
    </location>
</feature>
<dbReference type="InterPro" id="IPR036412">
    <property type="entry name" value="HAD-like_sf"/>
</dbReference>
<dbReference type="InterPro" id="IPR006543">
    <property type="entry name" value="Histidinol-phos"/>
</dbReference>
<reference evidence="11 12" key="1">
    <citation type="journal article" date="2016" name="Nat. Commun.">
        <title>Thousands of microbial genomes shed light on interconnected biogeochemical processes in an aquifer system.</title>
        <authorList>
            <person name="Anantharaman K."/>
            <person name="Brown C.T."/>
            <person name="Hug L.A."/>
            <person name="Sharon I."/>
            <person name="Castelle C.J."/>
            <person name="Probst A.J."/>
            <person name="Thomas B.C."/>
            <person name="Singh A."/>
            <person name="Wilkins M.J."/>
            <person name="Karaoz U."/>
            <person name="Brodie E.L."/>
            <person name="Williams K.H."/>
            <person name="Hubbard S.S."/>
            <person name="Banfield J.F."/>
        </authorList>
    </citation>
    <scope>NUCLEOTIDE SEQUENCE [LARGE SCALE GENOMIC DNA]</scope>
</reference>
<dbReference type="PANTHER" id="PTHR42891:SF1">
    <property type="entry name" value="D-GLYCERO-BETA-D-MANNO-HEPTOSE-1,7-BISPHOSPHATE 7-PHOSPHATASE"/>
    <property type="match status" value="1"/>
</dbReference>
<dbReference type="GO" id="GO:0046872">
    <property type="term" value="F:metal ion binding"/>
    <property type="evidence" value="ECO:0007669"/>
    <property type="project" value="UniProtKB-KW"/>
</dbReference>
<dbReference type="InterPro" id="IPR006549">
    <property type="entry name" value="HAD-SF_hydro_IIIA"/>
</dbReference>
<evidence type="ECO:0000256" key="3">
    <source>
        <dbReference type="ARBA" id="ARBA00022723"/>
    </source>
</evidence>
<keyword evidence="10" id="KW-0460">Magnesium</keyword>
<evidence type="ECO:0000313" key="12">
    <source>
        <dbReference type="Proteomes" id="UP000177737"/>
    </source>
</evidence>
<keyword evidence="2 7" id="KW-0963">Cytoplasm</keyword>
<dbReference type="EMBL" id="MGFN01000001">
    <property type="protein sequence ID" value="OGM07838.1"/>
    <property type="molecule type" value="Genomic_DNA"/>
</dbReference>
<protein>
    <recommendedName>
        <fullName evidence="6 7">D,D-heptose 1,7-bisphosphate phosphatase</fullName>
        <ecNumber evidence="7">3.1.3.-</ecNumber>
    </recommendedName>
</protein>
<feature type="binding site" evidence="10">
    <location>
        <position position="139"/>
    </location>
    <ligand>
        <name>Mg(2+)</name>
        <dbReference type="ChEBI" id="CHEBI:18420"/>
    </ligand>
</feature>
<evidence type="ECO:0000256" key="7">
    <source>
        <dbReference type="PIRNR" id="PIRNR004682"/>
    </source>
</evidence>
<dbReference type="NCBIfam" id="TIGR01662">
    <property type="entry name" value="HAD-SF-IIIA"/>
    <property type="match status" value="1"/>
</dbReference>
<comment type="subcellular location">
    <subcellularLocation>
        <location evidence="1 7">Cytoplasm</location>
    </subcellularLocation>
</comment>
<dbReference type="Pfam" id="PF13242">
    <property type="entry name" value="Hydrolase_like"/>
    <property type="match status" value="1"/>
</dbReference>
<proteinExistence type="inferred from homology"/>
<comment type="caution">
    <text evidence="11">The sequence shown here is derived from an EMBL/GenBank/DDBJ whole genome shotgun (WGS) entry which is preliminary data.</text>
</comment>
<dbReference type="PIRSF" id="PIRSF004682">
    <property type="entry name" value="GmhB"/>
    <property type="match status" value="1"/>
</dbReference>
<evidence type="ECO:0000256" key="6">
    <source>
        <dbReference type="ARBA" id="ARBA00031828"/>
    </source>
</evidence>
<evidence type="ECO:0000256" key="5">
    <source>
        <dbReference type="ARBA" id="ARBA00023277"/>
    </source>
</evidence>
<dbReference type="SUPFAM" id="SSF56784">
    <property type="entry name" value="HAD-like"/>
    <property type="match status" value="1"/>
</dbReference>
<comment type="cofactor">
    <cofactor evidence="10">
        <name>Mg(2+)</name>
        <dbReference type="ChEBI" id="CHEBI:18420"/>
    </cofactor>
</comment>
<dbReference type="GO" id="GO:0016791">
    <property type="term" value="F:phosphatase activity"/>
    <property type="evidence" value="ECO:0007669"/>
    <property type="project" value="InterPro"/>
</dbReference>
<evidence type="ECO:0000256" key="4">
    <source>
        <dbReference type="ARBA" id="ARBA00022801"/>
    </source>
</evidence>
<dbReference type="InterPro" id="IPR004446">
    <property type="entry name" value="Heptose_bisP_phosphatase"/>
</dbReference>
<keyword evidence="4 7" id="KW-0378">Hydrolase</keyword>
<dbReference type="InterPro" id="IPR023214">
    <property type="entry name" value="HAD_sf"/>
</dbReference>
<evidence type="ECO:0000256" key="9">
    <source>
        <dbReference type="PIRSR" id="PIRSR004682-3"/>
    </source>
</evidence>
<keyword evidence="5 7" id="KW-0119">Carbohydrate metabolism</keyword>
<dbReference type="EC" id="3.1.3.-" evidence="7"/>
<name>A0A1F7X0D2_9BACT</name>
<accession>A0A1F7X0D2</accession>
<feature type="binding site" evidence="10">
    <location>
        <position position="8"/>
    </location>
    <ligand>
        <name>Mg(2+)</name>
        <dbReference type="ChEBI" id="CHEBI:18420"/>
    </ligand>
</feature>
<dbReference type="GO" id="GO:0005737">
    <property type="term" value="C:cytoplasm"/>
    <property type="evidence" value="ECO:0007669"/>
    <property type="project" value="UniProtKB-SubCell"/>
</dbReference>
<feature type="binding site" evidence="10">
    <location>
        <position position="110"/>
    </location>
    <ligand>
        <name>Zn(2+)</name>
        <dbReference type="ChEBI" id="CHEBI:29105"/>
    </ligand>
</feature>
<dbReference type="GO" id="GO:0005975">
    <property type="term" value="P:carbohydrate metabolic process"/>
    <property type="evidence" value="ECO:0007669"/>
    <property type="project" value="InterPro"/>
</dbReference>
<evidence type="ECO:0000256" key="2">
    <source>
        <dbReference type="ARBA" id="ARBA00022490"/>
    </source>
</evidence>
<organism evidence="11 12">
    <name type="scientific">Candidatus Woesebacteria bacterium GWC1_42_13</name>
    <dbReference type="NCBI Taxonomy" id="1802475"/>
    <lineage>
        <taxon>Bacteria</taxon>
        <taxon>Candidatus Woeseibacteriota</taxon>
    </lineage>
</organism>
<dbReference type="Gene3D" id="3.40.50.1000">
    <property type="entry name" value="HAD superfamily/HAD-like"/>
    <property type="match status" value="1"/>
</dbReference>
<sequence length="196" mass="21667">MKEALFLDRDGVINRMVKYNYGWDSPQNPQDVALVNDIEKVISWANKKGITLIEVSNQPGVAKGKMDQKTSDAIEKRVHQLLGDRGAFVDKVYICPHHPEAVVAQLKAVCDCRKPKPGLLIKAAEELKIDLGKSVFLGDKASDVQAGRGAGCKTIIFIHAEDAGDKVEEAKRAKADYRLFEIRKAIPIVEKMLKSA</sequence>
<keyword evidence="10" id="KW-0862">Zinc</keyword>
<dbReference type="Proteomes" id="UP000177737">
    <property type="component" value="Unassembled WGS sequence"/>
</dbReference>
<feature type="binding site" evidence="10">
    <location>
        <position position="95"/>
    </location>
    <ligand>
        <name>Zn(2+)</name>
        <dbReference type="ChEBI" id="CHEBI:29105"/>
    </ligand>
</feature>
<gene>
    <name evidence="11" type="ORF">A2129_01845</name>
</gene>
<dbReference type="PANTHER" id="PTHR42891">
    <property type="entry name" value="D-GLYCERO-BETA-D-MANNO-HEPTOSE-1,7-BISPHOSPHATE 7-PHOSPHATASE"/>
    <property type="match status" value="1"/>
</dbReference>
<dbReference type="AlphaFoldDB" id="A0A1F7X0D2"/>
<feature type="site" description="Stabilizes the phosphoryl group" evidence="9">
    <location>
        <position position="114"/>
    </location>
</feature>
<comment type="cofactor">
    <cofactor evidence="10">
        <name>Zn(2+)</name>
        <dbReference type="ChEBI" id="CHEBI:29105"/>
    </cofactor>
</comment>
<keyword evidence="3 10" id="KW-0479">Metal-binding</keyword>
<feature type="binding site" evidence="10">
    <location>
        <position position="140"/>
    </location>
    <ligand>
        <name>Mg(2+)</name>
        <dbReference type="ChEBI" id="CHEBI:18420"/>
    </ligand>
</feature>
<evidence type="ECO:0000313" key="11">
    <source>
        <dbReference type="EMBL" id="OGM07838.1"/>
    </source>
</evidence>
<feature type="site" description="Contributes to substrate recognition" evidence="9">
    <location>
        <position position="113"/>
    </location>
</feature>
<dbReference type="NCBIfam" id="TIGR01656">
    <property type="entry name" value="Histidinol-ppas"/>
    <property type="match status" value="1"/>
</dbReference>
<evidence type="ECO:0000256" key="8">
    <source>
        <dbReference type="PIRSR" id="PIRSR004682-1"/>
    </source>
</evidence>